<dbReference type="AlphaFoldDB" id="A0A395MJ23"/>
<dbReference type="PANTHER" id="PTHR23501:SF78">
    <property type="entry name" value="MAJOR FACILITATOR SUPERFAMILY (MFS) PROFILE DOMAIN-CONTAINING PROTEIN-RELATED"/>
    <property type="match status" value="1"/>
</dbReference>
<reference evidence="8 9" key="1">
    <citation type="journal article" date="2018" name="PLoS Pathog.">
        <title>Evolution of structural diversity of trichothecenes, a family of toxins produced by plant pathogenic and entomopathogenic fungi.</title>
        <authorList>
            <person name="Proctor R.H."/>
            <person name="McCormick S.P."/>
            <person name="Kim H.S."/>
            <person name="Cardoza R.E."/>
            <person name="Stanley A.M."/>
            <person name="Lindo L."/>
            <person name="Kelly A."/>
            <person name="Brown D.W."/>
            <person name="Lee T."/>
            <person name="Vaughan M.M."/>
            <person name="Alexander N.J."/>
            <person name="Busman M."/>
            <person name="Gutierrez S."/>
        </authorList>
    </citation>
    <scope>NUCLEOTIDE SEQUENCE [LARGE SCALE GENOMIC DNA]</scope>
    <source>
        <strain evidence="8 9">NRRL 13405</strain>
    </source>
</reference>
<feature type="transmembrane region" description="Helical" evidence="6">
    <location>
        <begin position="182"/>
        <end position="201"/>
    </location>
</feature>
<dbReference type="GO" id="GO:0022857">
    <property type="term" value="F:transmembrane transporter activity"/>
    <property type="evidence" value="ECO:0007669"/>
    <property type="project" value="InterPro"/>
</dbReference>
<evidence type="ECO:0000256" key="4">
    <source>
        <dbReference type="ARBA" id="ARBA00023136"/>
    </source>
</evidence>
<evidence type="ECO:0000256" key="1">
    <source>
        <dbReference type="ARBA" id="ARBA00004141"/>
    </source>
</evidence>
<dbReference type="GO" id="GO:0005886">
    <property type="term" value="C:plasma membrane"/>
    <property type="evidence" value="ECO:0007669"/>
    <property type="project" value="TreeGrafter"/>
</dbReference>
<feature type="transmembrane region" description="Helical" evidence="6">
    <location>
        <begin position="324"/>
        <end position="342"/>
    </location>
</feature>
<evidence type="ECO:0000259" key="7">
    <source>
        <dbReference type="PROSITE" id="PS50850"/>
    </source>
</evidence>
<feature type="transmembrane region" description="Helical" evidence="6">
    <location>
        <begin position="481"/>
        <end position="499"/>
    </location>
</feature>
<proteinExistence type="predicted"/>
<name>A0A395MJ23_9HYPO</name>
<feature type="transmembrane region" description="Helical" evidence="6">
    <location>
        <begin position="379"/>
        <end position="403"/>
    </location>
</feature>
<feature type="domain" description="Major facilitator superfamily (MFS) profile" evidence="7">
    <location>
        <begin position="23"/>
        <end position="504"/>
    </location>
</feature>
<gene>
    <name evidence="8" type="ORF">FIE12Z_7905</name>
</gene>
<feature type="transmembrane region" description="Helical" evidence="6">
    <location>
        <begin position="281"/>
        <end position="304"/>
    </location>
</feature>
<dbReference type="SUPFAM" id="SSF103473">
    <property type="entry name" value="MFS general substrate transporter"/>
    <property type="match status" value="2"/>
</dbReference>
<dbReference type="InterPro" id="IPR011701">
    <property type="entry name" value="MFS"/>
</dbReference>
<feature type="transmembrane region" description="Helical" evidence="6">
    <location>
        <begin position="151"/>
        <end position="170"/>
    </location>
</feature>
<dbReference type="InterPro" id="IPR020846">
    <property type="entry name" value="MFS_dom"/>
</dbReference>
<feature type="transmembrane region" description="Helical" evidence="6">
    <location>
        <begin position="118"/>
        <end position="139"/>
    </location>
</feature>
<organism evidence="8 9">
    <name type="scientific">Fusarium flagelliforme</name>
    <dbReference type="NCBI Taxonomy" id="2675880"/>
    <lineage>
        <taxon>Eukaryota</taxon>
        <taxon>Fungi</taxon>
        <taxon>Dikarya</taxon>
        <taxon>Ascomycota</taxon>
        <taxon>Pezizomycotina</taxon>
        <taxon>Sordariomycetes</taxon>
        <taxon>Hypocreomycetidae</taxon>
        <taxon>Hypocreales</taxon>
        <taxon>Nectriaceae</taxon>
        <taxon>Fusarium</taxon>
        <taxon>Fusarium incarnatum-equiseti species complex</taxon>
    </lineage>
</organism>
<dbReference type="EMBL" id="PXXK01000230">
    <property type="protein sequence ID" value="RFN47831.1"/>
    <property type="molecule type" value="Genomic_DNA"/>
</dbReference>
<dbReference type="Gene3D" id="1.20.1250.20">
    <property type="entry name" value="MFS general substrate transporter like domains"/>
    <property type="match status" value="2"/>
</dbReference>
<protein>
    <recommendedName>
        <fullName evidence="7">Major facilitator superfamily (MFS) profile domain-containing protein</fullName>
    </recommendedName>
</protein>
<evidence type="ECO:0000256" key="6">
    <source>
        <dbReference type="SAM" id="Phobius"/>
    </source>
</evidence>
<feature type="transmembrane region" description="Helical" evidence="6">
    <location>
        <begin position="222"/>
        <end position="243"/>
    </location>
</feature>
<keyword evidence="4 6" id="KW-0472">Membrane</keyword>
<keyword evidence="3 6" id="KW-1133">Transmembrane helix</keyword>
<comment type="caution">
    <text evidence="8">The sequence shown here is derived from an EMBL/GenBank/DDBJ whole genome shotgun (WGS) entry which is preliminary data.</text>
</comment>
<keyword evidence="2 6" id="KW-0812">Transmembrane</keyword>
<dbReference type="FunFam" id="1.20.1250.20:FF:000436">
    <property type="entry name" value="MFS transporter, putative"/>
    <property type="match status" value="1"/>
</dbReference>
<evidence type="ECO:0000313" key="8">
    <source>
        <dbReference type="EMBL" id="RFN47831.1"/>
    </source>
</evidence>
<feature type="transmembrane region" description="Helical" evidence="6">
    <location>
        <begin position="249"/>
        <end position="269"/>
    </location>
</feature>
<evidence type="ECO:0000256" key="3">
    <source>
        <dbReference type="ARBA" id="ARBA00022989"/>
    </source>
</evidence>
<evidence type="ECO:0000256" key="2">
    <source>
        <dbReference type="ARBA" id="ARBA00022692"/>
    </source>
</evidence>
<accession>A0A395MJ23</accession>
<comment type="subcellular location">
    <subcellularLocation>
        <location evidence="1">Membrane</location>
        <topology evidence="1">Multi-pass membrane protein</topology>
    </subcellularLocation>
</comment>
<keyword evidence="5" id="KW-0325">Glycoprotein</keyword>
<feature type="transmembrane region" description="Helical" evidence="6">
    <location>
        <begin position="354"/>
        <end position="373"/>
    </location>
</feature>
<dbReference type="OrthoDB" id="10021397at2759"/>
<evidence type="ECO:0000313" key="9">
    <source>
        <dbReference type="Proteomes" id="UP000265631"/>
    </source>
</evidence>
<feature type="transmembrane region" description="Helical" evidence="6">
    <location>
        <begin position="25"/>
        <end position="42"/>
    </location>
</feature>
<keyword evidence="9" id="KW-1185">Reference proteome</keyword>
<dbReference type="Proteomes" id="UP000265631">
    <property type="component" value="Unassembled WGS sequence"/>
</dbReference>
<dbReference type="PANTHER" id="PTHR23501">
    <property type="entry name" value="MAJOR FACILITATOR SUPERFAMILY"/>
    <property type="match status" value="1"/>
</dbReference>
<dbReference type="Pfam" id="PF07690">
    <property type="entry name" value="MFS_1"/>
    <property type="match status" value="2"/>
</dbReference>
<dbReference type="PROSITE" id="PS50850">
    <property type="entry name" value="MFS"/>
    <property type="match status" value="1"/>
</dbReference>
<evidence type="ECO:0000256" key="5">
    <source>
        <dbReference type="ARBA" id="ARBA00023180"/>
    </source>
</evidence>
<dbReference type="InterPro" id="IPR036259">
    <property type="entry name" value="MFS_trans_sf"/>
</dbReference>
<sequence>MAPQVLTKDEKALQDQTNILPRRQLIIALAALQSSLLLTIVDQNGISVMLPTIAHDLHAENTISWAGTSSLVANTCFQMLYGRLSDVFGRKVVFISAILLLCIADLLCSLSKNAIMFYVFRAVAGIGGGGVQNLSNIIISDIVTLEQRGKIQGVVGATVGFGNVVGPFIAAGMMRQTSWRAFFWLLSPLSFCAAVLAYFFLPSKPATVGFWEGICKIDWMGTFVSGAGIILLLIPISGGGSYFSWDSPLSISFLTVGGALFVAFIIWEWKMAKLPMMPVNIYGNITLSIMLAQNFFFGAVYQSFLYYVPLYLQNPHQYDAMTSAAIYTPLVAAQMIGSIGSGQYISRRLRYGEVIVFGFAVWTLGAGLALIFNRQTHPAVIAVVLFIVGTGVGCIFQPTLIALQAHSPKSRRAVIISNRNFYRCMGGACGLAFSAAVLQARLSAKLPAEYKDLASSTYVLPDSMREKPGVLDAYMAASRSVFILQVPLIAACLLGTAFIRDRGLDPPKET</sequence>
<feature type="transmembrane region" description="Helical" evidence="6">
    <location>
        <begin position="92"/>
        <end position="112"/>
    </location>
</feature>